<dbReference type="EMBL" id="KV907511">
    <property type="protein sequence ID" value="OOF91349.1"/>
    <property type="molecule type" value="Genomic_DNA"/>
</dbReference>
<keyword evidence="1" id="KW-0175">Coiled coil</keyword>
<sequence>MGELWLPESRSAVHNGFRWNKSFSIRQPDLYPDEDKRLQVPPRNGVIDAILNCAKLELEPPQRHQALRGFLQSVSLPPLRTSSPIPPDYSKPVIIDDRCDPAPSVSIAGLENVRYGRAWESPQYLNNPPPGLHVKVHALEAEELHEHLKQDRTGIAERRVVFTTNLAPAIALSLLRNVPYVHLPDIRSFFGRHIEFKPYINISQNQSRGFALEFHLPHFVIREHQVARQDLRGLRTCRYLRPPSQAQDTWECIFETQISFGIFGSDEFFWTAYCFVDTYGSNQESNDQYLQRKLDAPSGGSVKQESPIWEPRYYFLTVFSMRLSQVTMEWTVLVQALEKELDSYHMFKGEIDASSLTTFIEKDPGLEQTKRRTWTLCILRRLRNSLAKLITAWYAFDSEQSSCFDLDIPGALADKFRQKFSLMRGNIAELRGLHMALEQQIESLEKVSDALVNASALSESITATSQGNNIEILTYITIIYLPVTLITTIVAGSQPAVLPKLEGYFQVIEQVLRSEQNSVSRVTQHGRGDNGP</sequence>
<organism evidence="2 3">
    <name type="scientific">Aspergillus carbonarius (strain ITEM 5010)</name>
    <dbReference type="NCBI Taxonomy" id="602072"/>
    <lineage>
        <taxon>Eukaryota</taxon>
        <taxon>Fungi</taxon>
        <taxon>Dikarya</taxon>
        <taxon>Ascomycota</taxon>
        <taxon>Pezizomycotina</taxon>
        <taxon>Eurotiomycetes</taxon>
        <taxon>Eurotiomycetidae</taxon>
        <taxon>Eurotiales</taxon>
        <taxon>Aspergillaceae</taxon>
        <taxon>Aspergillus</taxon>
        <taxon>Aspergillus subgen. Circumdati</taxon>
    </lineage>
</organism>
<dbReference type="OMA" id="KEYTWIL"/>
<proteinExistence type="predicted"/>
<reference evidence="3" key="1">
    <citation type="journal article" date="2017" name="Genome Biol.">
        <title>Comparative genomics reveals high biological diversity and specific adaptations in the industrially and medically important fungal genus Aspergillus.</title>
        <authorList>
            <person name="de Vries R.P."/>
            <person name="Riley R."/>
            <person name="Wiebenga A."/>
            <person name="Aguilar-Osorio G."/>
            <person name="Amillis S."/>
            <person name="Uchima C.A."/>
            <person name="Anderluh G."/>
            <person name="Asadollahi M."/>
            <person name="Askin M."/>
            <person name="Barry K."/>
            <person name="Battaglia E."/>
            <person name="Bayram O."/>
            <person name="Benocci T."/>
            <person name="Braus-Stromeyer S.A."/>
            <person name="Caldana C."/>
            <person name="Canovas D."/>
            <person name="Cerqueira G.C."/>
            <person name="Chen F."/>
            <person name="Chen W."/>
            <person name="Choi C."/>
            <person name="Clum A."/>
            <person name="Dos Santos R.A."/>
            <person name="Damasio A.R."/>
            <person name="Diallinas G."/>
            <person name="Emri T."/>
            <person name="Fekete E."/>
            <person name="Flipphi M."/>
            <person name="Freyberg S."/>
            <person name="Gallo A."/>
            <person name="Gournas C."/>
            <person name="Habgood R."/>
            <person name="Hainaut M."/>
            <person name="Harispe M.L."/>
            <person name="Henrissat B."/>
            <person name="Hilden K.S."/>
            <person name="Hope R."/>
            <person name="Hossain A."/>
            <person name="Karabika E."/>
            <person name="Karaffa L."/>
            <person name="Karanyi Z."/>
            <person name="Krasevec N."/>
            <person name="Kuo A."/>
            <person name="Kusch H."/>
            <person name="LaButti K."/>
            <person name="Lagendijk E.L."/>
            <person name="Lapidus A."/>
            <person name="Levasseur A."/>
            <person name="Lindquist E."/>
            <person name="Lipzen A."/>
            <person name="Logrieco A.F."/>
            <person name="MacCabe A."/>
            <person name="Maekelae M.R."/>
            <person name="Malavazi I."/>
            <person name="Melin P."/>
            <person name="Meyer V."/>
            <person name="Mielnichuk N."/>
            <person name="Miskei M."/>
            <person name="Molnar A.P."/>
            <person name="Mule G."/>
            <person name="Ngan C.Y."/>
            <person name="Orejas M."/>
            <person name="Orosz E."/>
            <person name="Ouedraogo J.P."/>
            <person name="Overkamp K.M."/>
            <person name="Park H.-S."/>
            <person name="Perrone G."/>
            <person name="Piumi F."/>
            <person name="Punt P.J."/>
            <person name="Ram A.F."/>
            <person name="Ramon A."/>
            <person name="Rauscher S."/>
            <person name="Record E."/>
            <person name="Riano-Pachon D.M."/>
            <person name="Robert V."/>
            <person name="Roehrig J."/>
            <person name="Ruller R."/>
            <person name="Salamov A."/>
            <person name="Salih N.S."/>
            <person name="Samson R.A."/>
            <person name="Sandor E."/>
            <person name="Sanguinetti M."/>
            <person name="Schuetze T."/>
            <person name="Sepcic K."/>
            <person name="Shelest E."/>
            <person name="Sherlock G."/>
            <person name="Sophianopoulou V."/>
            <person name="Squina F.M."/>
            <person name="Sun H."/>
            <person name="Susca A."/>
            <person name="Todd R.B."/>
            <person name="Tsang A."/>
            <person name="Unkles S.E."/>
            <person name="van de Wiele N."/>
            <person name="van Rossen-Uffink D."/>
            <person name="Oliveira J.V."/>
            <person name="Vesth T.C."/>
            <person name="Visser J."/>
            <person name="Yu J.-H."/>
            <person name="Zhou M."/>
            <person name="Andersen M.R."/>
            <person name="Archer D.B."/>
            <person name="Baker S.E."/>
            <person name="Benoit I."/>
            <person name="Brakhage A.A."/>
            <person name="Braus G.H."/>
            <person name="Fischer R."/>
            <person name="Frisvad J.C."/>
            <person name="Goldman G.H."/>
            <person name="Houbraken J."/>
            <person name="Oakley B."/>
            <person name="Pocsi I."/>
            <person name="Scazzocchio C."/>
            <person name="Seiboth B."/>
            <person name="vanKuyk P.A."/>
            <person name="Wortman J."/>
            <person name="Dyer P.S."/>
            <person name="Grigoriev I.V."/>
        </authorList>
    </citation>
    <scope>NUCLEOTIDE SEQUENCE [LARGE SCALE GENOMIC DNA]</scope>
    <source>
        <strain evidence="3">ITEM 5010</strain>
    </source>
</reference>
<evidence type="ECO:0000313" key="2">
    <source>
        <dbReference type="EMBL" id="OOF91349.1"/>
    </source>
</evidence>
<feature type="coiled-coil region" evidence="1">
    <location>
        <begin position="427"/>
        <end position="454"/>
    </location>
</feature>
<protein>
    <submittedName>
        <fullName evidence="2">Uncharacterized protein</fullName>
    </submittedName>
</protein>
<dbReference type="OrthoDB" id="5428055at2759"/>
<dbReference type="STRING" id="602072.A0A1R3RA42"/>
<accession>A0A1R3RA42</accession>
<name>A0A1R3RA42_ASPC5</name>
<dbReference type="VEuPathDB" id="FungiDB:ASPCADRAFT_510185"/>
<evidence type="ECO:0000313" key="3">
    <source>
        <dbReference type="Proteomes" id="UP000188318"/>
    </source>
</evidence>
<dbReference type="Proteomes" id="UP000188318">
    <property type="component" value="Unassembled WGS sequence"/>
</dbReference>
<keyword evidence="3" id="KW-1185">Reference proteome</keyword>
<dbReference type="AlphaFoldDB" id="A0A1R3RA42"/>
<gene>
    <name evidence="2" type="ORF">ASPCADRAFT_510185</name>
</gene>
<evidence type="ECO:0000256" key="1">
    <source>
        <dbReference type="SAM" id="Coils"/>
    </source>
</evidence>